<keyword evidence="5" id="KW-1185">Reference proteome</keyword>
<gene>
    <name evidence="4" type="ORF">H0H81_006418</name>
</gene>
<evidence type="ECO:0000256" key="1">
    <source>
        <dbReference type="ARBA" id="ARBA00006328"/>
    </source>
</evidence>
<dbReference type="InterPro" id="IPR036291">
    <property type="entry name" value="NAD(P)-bd_dom_sf"/>
</dbReference>
<evidence type="ECO:0000259" key="3">
    <source>
        <dbReference type="Pfam" id="PF05368"/>
    </source>
</evidence>
<dbReference type="InterPro" id="IPR008030">
    <property type="entry name" value="NmrA-like"/>
</dbReference>
<dbReference type="Proteomes" id="UP000717328">
    <property type="component" value="Unassembled WGS sequence"/>
</dbReference>
<comment type="caution">
    <text evidence="4">The sequence shown here is derived from an EMBL/GenBank/DDBJ whole genome shotgun (WGS) entry which is preliminary data.</text>
</comment>
<sequence length="374" mass="41785">MSDKKLILVVGATGAQGMAVIPALLAPSEDGTPSPYAVRALTRDPTNRRAKDLEALGVECVQGRFDDIKSVTSALQGCYGAWVNTDTYTVGEEREIYAGIKIYELARRTPTVRHLIWSNLDYGSKLGNYNPIYKAEHHDAKGIVNEFLKGQPSSLGDSLSWTSITSGVYMEMLNYVNLVVCLPMKYTNFVFPQPLCGPLNQREDGTVVFASPIKDGHIPMIALSDLGWWVRYTLDHREETSSRDLEIASDVVGWDYLSETFTKVTGTPSIHKRLELEDWFKCLTGAHRPIANEKQEGDGSTTIEQSFSGFWCLWRDDIIKRDMEWVRSVHPKGHTLESWMRETGYTGKIGSTALKNAEDGKGRLLPNKAVTMNL</sequence>
<dbReference type="OrthoDB" id="300709at2759"/>
<dbReference type="AlphaFoldDB" id="A0A9P7FVK8"/>
<dbReference type="SUPFAM" id="SSF51735">
    <property type="entry name" value="NAD(P)-binding Rossmann-fold domains"/>
    <property type="match status" value="1"/>
</dbReference>
<protein>
    <recommendedName>
        <fullName evidence="3">NmrA-like domain-containing protein</fullName>
    </recommendedName>
</protein>
<proteinExistence type="inferred from homology"/>
<evidence type="ECO:0000256" key="2">
    <source>
        <dbReference type="ARBA" id="ARBA00022857"/>
    </source>
</evidence>
<dbReference type="CDD" id="cd05251">
    <property type="entry name" value="NmrA_like_SDR_a"/>
    <property type="match status" value="1"/>
</dbReference>
<dbReference type="GO" id="GO:0005634">
    <property type="term" value="C:nucleus"/>
    <property type="evidence" value="ECO:0007669"/>
    <property type="project" value="TreeGrafter"/>
</dbReference>
<organism evidence="4 5">
    <name type="scientific">Sphagnurus paluster</name>
    <dbReference type="NCBI Taxonomy" id="117069"/>
    <lineage>
        <taxon>Eukaryota</taxon>
        <taxon>Fungi</taxon>
        <taxon>Dikarya</taxon>
        <taxon>Basidiomycota</taxon>
        <taxon>Agaricomycotina</taxon>
        <taxon>Agaricomycetes</taxon>
        <taxon>Agaricomycetidae</taxon>
        <taxon>Agaricales</taxon>
        <taxon>Tricholomatineae</taxon>
        <taxon>Lyophyllaceae</taxon>
        <taxon>Sphagnurus</taxon>
    </lineage>
</organism>
<dbReference type="EMBL" id="JABCKI010005730">
    <property type="protein sequence ID" value="KAG5639159.1"/>
    <property type="molecule type" value="Genomic_DNA"/>
</dbReference>
<dbReference type="PANTHER" id="PTHR42748:SF14">
    <property type="entry name" value="SNOAL-LIKE DOMAIN-CONTAINING PROTEIN"/>
    <property type="match status" value="1"/>
</dbReference>
<dbReference type="Gene3D" id="3.40.50.720">
    <property type="entry name" value="NAD(P)-binding Rossmann-like Domain"/>
    <property type="match status" value="1"/>
</dbReference>
<reference evidence="4" key="2">
    <citation type="submission" date="2021-10" db="EMBL/GenBank/DDBJ databases">
        <title>Phylogenomics reveals ancestral predisposition of the termite-cultivated fungus Termitomyces towards a domesticated lifestyle.</title>
        <authorList>
            <person name="Auxier B."/>
            <person name="Grum-Grzhimaylo A."/>
            <person name="Cardenas M.E."/>
            <person name="Lodge J.D."/>
            <person name="Laessoe T."/>
            <person name="Pedersen O."/>
            <person name="Smith M.E."/>
            <person name="Kuyper T.W."/>
            <person name="Franco-Molano E.A."/>
            <person name="Baroni T.J."/>
            <person name="Aanen D.K."/>
        </authorList>
    </citation>
    <scope>NUCLEOTIDE SEQUENCE</scope>
    <source>
        <strain evidence="4">D49</strain>
    </source>
</reference>
<comment type="similarity">
    <text evidence="1">Belongs to the NmrA-type oxidoreductase family.</text>
</comment>
<dbReference type="PANTHER" id="PTHR42748">
    <property type="entry name" value="NITROGEN METABOLITE REPRESSION PROTEIN NMRA FAMILY MEMBER"/>
    <property type="match status" value="1"/>
</dbReference>
<dbReference type="Pfam" id="PF05368">
    <property type="entry name" value="NmrA"/>
    <property type="match status" value="1"/>
</dbReference>
<evidence type="ECO:0000313" key="5">
    <source>
        <dbReference type="Proteomes" id="UP000717328"/>
    </source>
</evidence>
<dbReference type="InterPro" id="IPR051164">
    <property type="entry name" value="NmrA-like_oxidored"/>
</dbReference>
<dbReference type="Gene3D" id="3.90.25.10">
    <property type="entry name" value="UDP-galactose 4-epimerase, domain 1"/>
    <property type="match status" value="1"/>
</dbReference>
<accession>A0A9P7FVK8</accession>
<feature type="domain" description="NmrA-like" evidence="3">
    <location>
        <begin position="4"/>
        <end position="282"/>
    </location>
</feature>
<name>A0A9P7FVK8_9AGAR</name>
<reference evidence="4" key="1">
    <citation type="submission" date="2021-02" db="EMBL/GenBank/DDBJ databases">
        <authorList>
            <person name="Nieuwenhuis M."/>
            <person name="Van De Peppel L.J.J."/>
        </authorList>
    </citation>
    <scope>NUCLEOTIDE SEQUENCE</scope>
    <source>
        <strain evidence="4">D49</strain>
    </source>
</reference>
<keyword evidence="2" id="KW-0521">NADP</keyword>
<evidence type="ECO:0000313" key="4">
    <source>
        <dbReference type="EMBL" id="KAG5639159.1"/>
    </source>
</evidence>